<comment type="caution">
    <text evidence="7">The sequence shown here is derived from an EMBL/GenBank/DDBJ whole genome shotgun (WGS) entry which is preliminary data.</text>
</comment>
<dbReference type="Gene3D" id="3.80.30.20">
    <property type="entry name" value="tm_1862 like domain"/>
    <property type="match status" value="1"/>
</dbReference>
<dbReference type="AlphaFoldDB" id="A0A094PMS5"/>
<dbReference type="GO" id="GO:0051539">
    <property type="term" value="F:4 iron, 4 sulfur cluster binding"/>
    <property type="evidence" value="ECO:0007669"/>
    <property type="project" value="UniProtKB-KW"/>
</dbReference>
<sequence length="244" mass="27641">MLIAQDLASYGKDRPEELGAGSIVQLVRDVTKMTDWVRLLYLYPSDLSDDLIDAILETKVPYFDLSLQHVSKPHLRRMRRWGDGQRFLERIERIRSLAPHAAFRTNFIVGYPGETEEDHDQLLSFVREAQLDWCGFFAFSPEEGTHALTLPDHVDVSLMNERLAELREIQDAISSDRRDLLLGETIEVLVDEPGIARSFREAPEIDGVVQVPDSLEVGRFHTVTVEQVFGPDLIAVEGSVANAR</sequence>
<keyword evidence="4" id="KW-0408">Iron</keyword>
<keyword evidence="2" id="KW-0949">S-adenosyl-L-methionine</keyword>
<evidence type="ECO:0000256" key="1">
    <source>
        <dbReference type="ARBA" id="ARBA00022485"/>
    </source>
</evidence>
<dbReference type="InterPro" id="IPR023404">
    <property type="entry name" value="rSAM_horseshoe"/>
</dbReference>
<keyword evidence="3" id="KW-0479">Metal-binding</keyword>
<dbReference type="PANTHER" id="PTHR43837:SF1">
    <property type="entry name" value="RIBOSOMAL PROTEIN US12 METHYLTHIOTRANSFERASE RIMO"/>
    <property type="match status" value="1"/>
</dbReference>
<dbReference type="InterPro" id="IPR005840">
    <property type="entry name" value="Ribosomal_uS12_MeSTrfase_RimO"/>
</dbReference>
<organism evidence="7">
    <name type="scientific">freshwater metagenome</name>
    <dbReference type="NCBI Taxonomy" id="449393"/>
    <lineage>
        <taxon>unclassified sequences</taxon>
        <taxon>metagenomes</taxon>
        <taxon>ecological metagenomes</taxon>
    </lineage>
</organism>
<dbReference type="InterPro" id="IPR058240">
    <property type="entry name" value="rSAM_sf"/>
</dbReference>
<dbReference type="GO" id="GO:0046872">
    <property type="term" value="F:metal ion binding"/>
    <property type="evidence" value="ECO:0007669"/>
    <property type="project" value="UniProtKB-KW"/>
</dbReference>
<dbReference type="Pfam" id="PF18693">
    <property type="entry name" value="TRAM_2"/>
    <property type="match status" value="1"/>
</dbReference>
<dbReference type="Gene3D" id="2.40.50.140">
    <property type="entry name" value="Nucleic acid-binding proteins"/>
    <property type="match status" value="1"/>
</dbReference>
<dbReference type="PROSITE" id="PS51918">
    <property type="entry name" value="RADICAL_SAM"/>
    <property type="match status" value="1"/>
</dbReference>
<dbReference type="GO" id="GO:0035599">
    <property type="term" value="F:aspartic acid methylthiotransferase activity"/>
    <property type="evidence" value="ECO:0007669"/>
    <property type="project" value="TreeGrafter"/>
</dbReference>
<protein>
    <recommendedName>
        <fullName evidence="6">Radical SAM core domain-containing protein</fullName>
    </recommendedName>
</protein>
<dbReference type="SUPFAM" id="SSF102114">
    <property type="entry name" value="Radical SAM enzymes"/>
    <property type="match status" value="1"/>
</dbReference>
<evidence type="ECO:0000259" key="6">
    <source>
        <dbReference type="PROSITE" id="PS51918"/>
    </source>
</evidence>
<evidence type="ECO:0000256" key="2">
    <source>
        <dbReference type="ARBA" id="ARBA00022691"/>
    </source>
</evidence>
<dbReference type="InterPro" id="IPR002792">
    <property type="entry name" value="TRAM_dom"/>
</dbReference>
<evidence type="ECO:0000313" key="7">
    <source>
        <dbReference type="EMBL" id="KGA13000.1"/>
    </source>
</evidence>
<feature type="domain" description="Radical SAM core" evidence="6">
    <location>
        <begin position="1"/>
        <end position="176"/>
    </location>
</feature>
<keyword evidence="1" id="KW-0004">4Fe-4S</keyword>
<dbReference type="SMART" id="SM00729">
    <property type="entry name" value="Elp3"/>
    <property type="match status" value="1"/>
</dbReference>
<keyword evidence="5" id="KW-0411">Iron-sulfur</keyword>
<gene>
    <name evidence="7" type="ORF">GM51_20970</name>
</gene>
<name>A0A094PMS5_9ZZZZ</name>
<evidence type="ECO:0000256" key="3">
    <source>
        <dbReference type="ARBA" id="ARBA00022723"/>
    </source>
</evidence>
<dbReference type="PANTHER" id="PTHR43837">
    <property type="entry name" value="RIBOSOMAL PROTEIN S12 METHYLTHIOTRANSFERASE RIMO"/>
    <property type="match status" value="1"/>
</dbReference>
<dbReference type="InterPro" id="IPR007197">
    <property type="entry name" value="rSAM"/>
</dbReference>
<dbReference type="GO" id="GO:0005829">
    <property type="term" value="C:cytosol"/>
    <property type="evidence" value="ECO:0007669"/>
    <property type="project" value="TreeGrafter"/>
</dbReference>
<proteinExistence type="predicted"/>
<evidence type="ECO:0000256" key="5">
    <source>
        <dbReference type="ARBA" id="ARBA00023014"/>
    </source>
</evidence>
<dbReference type="EMBL" id="JNSL01000205">
    <property type="protein sequence ID" value="KGA13000.1"/>
    <property type="molecule type" value="Genomic_DNA"/>
</dbReference>
<reference evidence="7" key="1">
    <citation type="submission" date="2014-06" db="EMBL/GenBank/DDBJ databases">
        <title>Key roles for freshwater Actinobacteria revealed by deep metagenomic sequencing.</title>
        <authorList>
            <person name="Ghai R."/>
            <person name="Mizuno C.M."/>
            <person name="Picazo A."/>
            <person name="Camacho A."/>
            <person name="Rodriguez-Valera F."/>
        </authorList>
    </citation>
    <scope>NUCLEOTIDE SEQUENCE</scope>
</reference>
<dbReference type="Pfam" id="PF04055">
    <property type="entry name" value="Radical_SAM"/>
    <property type="match status" value="1"/>
</dbReference>
<dbReference type="InterPro" id="IPR006638">
    <property type="entry name" value="Elp3/MiaA/NifB-like_rSAM"/>
</dbReference>
<accession>A0A094PMS5</accession>
<evidence type="ECO:0000256" key="4">
    <source>
        <dbReference type="ARBA" id="ARBA00023004"/>
    </source>
</evidence>
<dbReference type="InterPro" id="IPR012340">
    <property type="entry name" value="NA-bd_OB-fold"/>
</dbReference>